<dbReference type="OrthoDB" id="9895617at2759"/>
<accession>A0A4S4L6E8</accession>
<gene>
    <name evidence="1" type="ORF">EW145_g4992</name>
</gene>
<proteinExistence type="predicted"/>
<dbReference type="EMBL" id="SGPK01000281">
    <property type="protein sequence ID" value="THH05170.1"/>
    <property type="molecule type" value="Genomic_DNA"/>
</dbReference>
<name>A0A4S4L6E8_9AGAM</name>
<reference evidence="1 2" key="1">
    <citation type="submission" date="2019-02" db="EMBL/GenBank/DDBJ databases">
        <title>Genome sequencing of the rare red list fungi Phellinidium pouzarii.</title>
        <authorList>
            <person name="Buettner E."/>
            <person name="Kellner H."/>
        </authorList>
    </citation>
    <scope>NUCLEOTIDE SEQUENCE [LARGE SCALE GENOMIC DNA]</scope>
    <source>
        <strain evidence="1 2">DSM 108285</strain>
    </source>
</reference>
<keyword evidence="2" id="KW-1185">Reference proteome</keyword>
<sequence>MSTTDADDLTLPPSNPPPYSTTALLAMEKNYGFPPGCFVIKSVATGRLLDVELDDVEDGAEIILWPEKEGSLVEGLRKPEADNQVFFIDTSGALCSRQSGHAIDVEDGRLLLRHRRPMSFPYPNAYSHPLPQFWYSSTTKQILVRFQCDPSFPDLQPNTTPSNAWRQNSYLLSSIPLRKPRTLLENASDVFNSVIASPLSPLASIFGGPSKSATVQEVYNSDIDLREDELLEEDRGEGEEVDDSQEKFRRVRVLTVNSDEEGTAETAQRRRTWEVMPLRRSRALYTR</sequence>
<organism evidence="1 2">
    <name type="scientific">Phellinidium pouzarii</name>
    <dbReference type="NCBI Taxonomy" id="167371"/>
    <lineage>
        <taxon>Eukaryota</taxon>
        <taxon>Fungi</taxon>
        <taxon>Dikarya</taxon>
        <taxon>Basidiomycota</taxon>
        <taxon>Agaricomycotina</taxon>
        <taxon>Agaricomycetes</taxon>
        <taxon>Hymenochaetales</taxon>
        <taxon>Hymenochaetaceae</taxon>
        <taxon>Phellinidium</taxon>
    </lineage>
</organism>
<evidence type="ECO:0000313" key="1">
    <source>
        <dbReference type="EMBL" id="THH05170.1"/>
    </source>
</evidence>
<dbReference type="Gene3D" id="2.80.10.50">
    <property type="match status" value="1"/>
</dbReference>
<dbReference type="SUPFAM" id="SSF50370">
    <property type="entry name" value="Ricin B-like lectins"/>
    <property type="match status" value="1"/>
</dbReference>
<dbReference type="Proteomes" id="UP000308199">
    <property type="component" value="Unassembled WGS sequence"/>
</dbReference>
<dbReference type="AlphaFoldDB" id="A0A4S4L6E8"/>
<dbReference type="InterPro" id="IPR035992">
    <property type="entry name" value="Ricin_B-like_lectins"/>
</dbReference>
<comment type="caution">
    <text evidence="1">The sequence shown here is derived from an EMBL/GenBank/DDBJ whole genome shotgun (WGS) entry which is preliminary data.</text>
</comment>
<protein>
    <submittedName>
        <fullName evidence="1">Uncharacterized protein</fullName>
    </submittedName>
</protein>
<evidence type="ECO:0000313" key="2">
    <source>
        <dbReference type="Proteomes" id="UP000308199"/>
    </source>
</evidence>